<dbReference type="Proteomes" id="UP001060275">
    <property type="component" value="Unassembled WGS sequence"/>
</dbReference>
<dbReference type="AlphaFoldDB" id="A0A9Q4AMJ4"/>
<organism evidence="1 2">
    <name type="scientific">Devosia ureilytica</name>
    <dbReference type="NCBI Taxonomy" id="2952754"/>
    <lineage>
        <taxon>Bacteria</taxon>
        <taxon>Pseudomonadati</taxon>
        <taxon>Pseudomonadota</taxon>
        <taxon>Alphaproteobacteria</taxon>
        <taxon>Hyphomicrobiales</taxon>
        <taxon>Devosiaceae</taxon>
        <taxon>Devosia</taxon>
    </lineage>
</organism>
<evidence type="ECO:0000313" key="2">
    <source>
        <dbReference type="Proteomes" id="UP001060275"/>
    </source>
</evidence>
<proteinExistence type="predicted"/>
<sequence>MRRYWPIMARETGIALALLAVYVLTLLLPLHQAAGLQRDFNALGFSTLDSWSVCQSLAQDENGEPREAAALSCPATGIAKHQLAGVLPPVLTIPVPTAADAIGYASVSLGVQPILPDHVGQSRAPPVTV</sequence>
<gene>
    <name evidence="1" type="ORF">NF348_04480</name>
</gene>
<dbReference type="RefSeq" id="WP_254673951.1">
    <property type="nucleotide sequence ID" value="NZ_JAMWDU010000002.1"/>
</dbReference>
<evidence type="ECO:0008006" key="3">
    <source>
        <dbReference type="Google" id="ProtNLM"/>
    </source>
</evidence>
<name>A0A9Q4AMJ4_9HYPH</name>
<protein>
    <recommendedName>
        <fullName evidence="3">DUF2946 domain-containing protein</fullName>
    </recommendedName>
</protein>
<comment type="caution">
    <text evidence="1">The sequence shown here is derived from an EMBL/GenBank/DDBJ whole genome shotgun (WGS) entry which is preliminary data.</text>
</comment>
<reference evidence="1" key="1">
    <citation type="submission" date="2022-06" db="EMBL/GenBank/DDBJ databases">
        <title>Devosia sp. XJ19-45 genome assembly.</title>
        <authorList>
            <person name="Li B."/>
            <person name="Cai M."/>
            <person name="Nie G."/>
            <person name="Li W."/>
        </authorList>
    </citation>
    <scope>NUCLEOTIDE SEQUENCE</scope>
    <source>
        <strain evidence="1">XJ19-45</strain>
    </source>
</reference>
<keyword evidence="2" id="KW-1185">Reference proteome</keyword>
<dbReference type="EMBL" id="JAMWDU010000002">
    <property type="protein sequence ID" value="MCP8886351.1"/>
    <property type="molecule type" value="Genomic_DNA"/>
</dbReference>
<accession>A0A9Q4AMJ4</accession>
<evidence type="ECO:0000313" key="1">
    <source>
        <dbReference type="EMBL" id="MCP8886351.1"/>
    </source>
</evidence>